<protein>
    <recommendedName>
        <fullName evidence="11">O-methylsterigmatocystin oxidoreductase</fullName>
    </recommendedName>
</protein>
<evidence type="ECO:0000313" key="9">
    <source>
        <dbReference type="EMBL" id="KAK4504360.1"/>
    </source>
</evidence>
<evidence type="ECO:0000256" key="1">
    <source>
        <dbReference type="ARBA" id="ARBA00001971"/>
    </source>
</evidence>
<sequence length="442" mass="49617">MALDLLEKKAAVHSERPNLEFAYKLCGVIEFVAGPTNSPGVKQFRKLIIQRIGLRKVLETYSVAQEAQVAHHLWRVFQDKGANLEDHIESVTEAFIIKIVYGYNVDPVKADPVASMVRNATDVFSKTLVPGTFLVDFIPVLKYWPSWMPGGDFKNKARAHKKTLDDAADIPYDFVKRKMASGEPPVCFVSEALREMSVGGVVTPEDEHVIKQAAMASCAGAGHTIVPTLEALYLSMSMNPEVQRKAQKEIDRVVGNSRMPTFSDRTNLPYLNAIVMEVQRWHPVVPMGLPHMAGAEDVVEGFRIPKGALFLSNLWLYTRDPQRYHDPEAFMPERYLEPWNEPSPRDLIFGMGRRICPGRTFVDSVMFLTFAQVLAVFDIRKAVDGKGKAIEPTHVFQSGVLSKLGPFQVLVEARSPQHELLIKEGIGKYPWEKSDVDELRVS</sequence>
<keyword evidence="10" id="KW-1185">Reference proteome</keyword>
<dbReference type="Gene3D" id="1.10.630.10">
    <property type="entry name" value="Cytochrome P450"/>
    <property type="match status" value="1"/>
</dbReference>
<keyword evidence="5 8" id="KW-0560">Oxidoreductase</keyword>
<dbReference type="PANTHER" id="PTHR46300:SF7">
    <property type="entry name" value="P450, PUTATIVE (EUROFUNG)-RELATED"/>
    <property type="match status" value="1"/>
</dbReference>
<comment type="caution">
    <text evidence="9">The sequence shown here is derived from an EMBL/GenBank/DDBJ whole genome shotgun (WGS) entry which is preliminary data.</text>
</comment>
<evidence type="ECO:0000256" key="7">
    <source>
        <dbReference type="ARBA" id="ARBA00023033"/>
    </source>
</evidence>
<evidence type="ECO:0000256" key="2">
    <source>
        <dbReference type="ARBA" id="ARBA00010617"/>
    </source>
</evidence>
<keyword evidence="4 8" id="KW-0479">Metal-binding</keyword>
<evidence type="ECO:0000313" key="10">
    <source>
        <dbReference type="Proteomes" id="UP001305779"/>
    </source>
</evidence>
<dbReference type="PRINTS" id="PR00385">
    <property type="entry name" value="P450"/>
</dbReference>
<dbReference type="InterPro" id="IPR001128">
    <property type="entry name" value="Cyt_P450"/>
</dbReference>
<evidence type="ECO:0000256" key="4">
    <source>
        <dbReference type="ARBA" id="ARBA00022723"/>
    </source>
</evidence>
<keyword evidence="6 8" id="KW-0408">Iron</keyword>
<dbReference type="InterPro" id="IPR002401">
    <property type="entry name" value="Cyt_P450_E_grp-I"/>
</dbReference>
<dbReference type="SUPFAM" id="SSF48264">
    <property type="entry name" value="Cytochrome P450"/>
    <property type="match status" value="1"/>
</dbReference>
<reference evidence="9 10" key="1">
    <citation type="journal article" date="2023" name="G3 (Bethesda)">
        <title>A chromosome-level genome assembly of Zasmidium syzygii isolated from banana leaves.</title>
        <authorList>
            <person name="van Westerhoven A.C."/>
            <person name="Mehrabi R."/>
            <person name="Talebi R."/>
            <person name="Steentjes M.B.F."/>
            <person name="Corcolon B."/>
            <person name="Chong P.A."/>
            <person name="Kema G.H.J."/>
            <person name="Seidl M.F."/>
        </authorList>
    </citation>
    <scope>NUCLEOTIDE SEQUENCE [LARGE SCALE GENOMIC DNA]</scope>
    <source>
        <strain evidence="9 10">P124</strain>
    </source>
</reference>
<evidence type="ECO:0000256" key="3">
    <source>
        <dbReference type="ARBA" id="ARBA00022617"/>
    </source>
</evidence>
<gene>
    <name evidence="9" type="ORF">PRZ48_005276</name>
</gene>
<dbReference type="InterPro" id="IPR036396">
    <property type="entry name" value="Cyt_P450_sf"/>
</dbReference>
<keyword evidence="3 8" id="KW-0349">Heme</keyword>
<organism evidence="9 10">
    <name type="scientific">Zasmidium cellare</name>
    <name type="common">Wine cellar mold</name>
    <name type="synonym">Racodium cellare</name>
    <dbReference type="NCBI Taxonomy" id="395010"/>
    <lineage>
        <taxon>Eukaryota</taxon>
        <taxon>Fungi</taxon>
        <taxon>Dikarya</taxon>
        <taxon>Ascomycota</taxon>
        <taxon>Pezizomycotina</taxon>
        <taxon>Dothideomycetes</taxon>
        <taxon>Dothideomycetidae</taxon>
        <taxon>Mycosphaerellales</taxon>
        <taxon>Mycosphaerellaceae</taxon>
        <taxon>Zasmidium</taxon>
    </lineage>
</organism>
<evidence type="ECO:0000256" key="8">
    <source>
        <dbReference type="RuleBase" id="RU000461"/>
    </source>
</evidence>
<dbReference type="Proteomes" id="UP001305779">
    <property type="component" value="Unassembled WGS sequence"/>
</dbReference>
<proteinExistence type="inferred from homology"/>
<dbReference type="InterPro" id="IPR050364">
    <property type="entry name" value="Cytochrome_P450_fung"/>
</dbReference>
<dbReference type="CDD" id="cd11065">
    <property type="entry name" value="CYP64-like"/>
    <property type="match status" value="1"/>
</dbReference>
<dbReference type="EMBL" id="JAXOVC010000003">
    <property type="protein sequence ID" value="KAK4504360.1"/>
    <property type="molecule type" value="Genomic_DNA"/>
</dbReference>
<dbReference type="PROSITE" id="PS00086">
    <property type="entry name" value="CYTOCHROME_P450"/>
    <property type="match status" value="1"/>
</dbReference>
<name>A0ABR0ETC2_ZASCE</name>
<evidence type="ECO:0000256" key="5">
    <source>
        <dbReference type="ARBA" id="ARBA00023002"/>
    </source>
</evidence>
<comment type="cofactor">
    <cofactor evidence="1">
        <name>heme</name>
        <dbReference type="ChEBI" id="CHEBI:30413"/>
    </cofactor>
</comment>
<evidence type="ECO:0008006" key="11">
    <source>
        <dbReference type="Google" id="ProtNLM"/>
    </source>
</evidence>
<dbReference type="PRINTS" id="PR00463">
    <property type="entry name" value="EP450I"/>
</dbReference>
<dbReference type="InterPro" id="IPR017972">
    <property type="entry name" value="Cyt_P450_CS"/>
</dbReference>
<accession>A0ABR0ETC2</accession>
<evidence type="ECO:0000256" key="6">
    <source>
        <dbReference type="ARBA" id="ARBA00023004"/>
    </source>
</evidence>
<dbReference type="Pfam" id="PF00067">
    <property type="entry name" value="p450"/>
    <property type="match status" value="1"/>
</dbReference>
<comment type="similarity">
    <text evidence="2 8">Belongs to the cytochrome P450 family.</text>
</comment>
<dbReference type="PANTHER" id="PTHR46300">
    <property type="entry name" value="P450, PUTATIVE (EUROFUNG)-RELATED-RELATED"/>
    <property type="match status" value="1"/>
</dbReference>
<keyword evidence="7 8" id="KW-0503">Monooxygenase</keyword>